<proteinExistence type="predicted"/>
<dbReference type="PROSITE" id="PS00211">
    <property type="entry name" value="ABC_TRANSPORTER_1"/>
    <property type="match status" value="1"/>
</dbReference>
<evidence type="ECO:0000313" key="4">
    <source>
        <dbReference type="EMBL" id="SMX69133.1"/>
    </source>
</evidence>
<protein>
    <submittedName>
        <fullName evidence="4">ABC-2 type transport system ATP-binding protein</fullName>
    </submittedName>
</protein>
<dbReference type="Gene3D" id="3.40.50.300">
    <property type="entry name" value="P-loop containing nucleotide triphosphate hydrolases"/>
    <property type="match status" value="1"/>
</dbReference>
<evidence type="ECO:0000256" key="1">
    <source>
        <dbReference type="ARBA" id="ARBA00022741"/>
    </source>
</evidence>
<dbReference type="AlphaFoldDB" id="A0A2H1I1V0"/>
<evidence type="ECO:0000256" key="2">
    <source>
        <dbReference type="ARBA" id="ARBA00022840"/>
    </source>
</evidence>
<dbReference type="SMART" id="SM00382">
    <property type="entry name" value="AAA"/>
    <property type="match status" value="1"/>
</dbReference>
<dbReference type="PANTHER" id="PTHR43038">
    <property type="entry name" value="ATP-BINDING CASSETTE, SUB-FAMILY H, MEMBER 1"/>
    <property type="match status" value="1"/>
</dbReference>
<dbReference type="InterPro" id="IPR003593">
    <property type="entry name" value="AAA+_ATPase"/>
</dbReference>
<organism evidence="4 5">
    <name type="scientific">Brevibacterium aurantiacum</name>
    <dbReference type="NCBI Taxonomy" id="273384"/>
    <lineage>
        <taxon>Bacteria</taxon>
        <taxon>Bacillati</taxon>
        <taxon>Actinomycetota</taxon>
        <taxon>Actinomycetes</taxon>
        <taxon>Micrococcales</taxon>
        <taxon>Brevibacteriaceae</taxon>
        <taxon>Brevibacterium</taxon>
    </lineage>
</organism>
<dbReference type="GO" id="GO:0005524">
    <property type="term" value="F:ATP binding"/>
    <property type="evidence" value="ECO:0007669"/>
    <property type="project" value="UniProtKB-KW"/>
</dbReference>
<dbReference type="EMBL" id="FXYZ01000002">
    <property type="protein sequence ID" value="SMX69133.1"/>
    <property type="molecule type" value="Genomic_DNA"/>
</dbReference>
<dbReference type="Pfam" id="PF00005">
    <property type="entry name" value="ABC_tran"/>
    <property type="match status" value="1"/>
</dbReference>
<dbReference type="InterPro" id="IPR017871">
    <property type="entry name" value="ABC_transporter-like_CS"/>
</dbReference>
<dbReference type="CDD" id="cd03230">
    <property type="entry name" value="ABC_DR_subfamily_A"/>
    <property type="match status" value="1"/>
</dbReference>
<accession>A0A2H1I1V0</accession>
<dbReference type="Proteomes" id="UP000234327">
    <property type="component" value="Unassembled WGS sequence"/>
</dbReference>
<evidence type="ECO:0000259" key="3">
    <source>
        <dbReference type="PROSITE" id="PS50893"/>
    </source>
</evidence>
<gene>
    <name evidence="4" type="ORF">BAURA63_00792</name>
</gene>
<dbReference type="PROSITE" id="PS50893">
    <property type="entry name" value="ABC_TRANSPORTER_2"/>
    <property type="match status" value="1"/>
</dbReference>
<dbReference type="InterPro" id="IPR003439">
    <property type="entry name" value="ABC_transporter-like_ATP-bd"/>
</dbReference>
<keyword evidence="1" id="KW-0547">Nucleotide-binding</keyword>
<keyword evidence="2 4" id="KW-0067">ATP-binding</keyword>
<dbReference type="GO" id="GO:0016887">
    <property type="term" value="F:ATP hydrolysis activity"/>
    <property type="evidence" value="ECO:0007669"/>
    <property type="project" value="InterPro"/>
</dbReference>
<dbReference type="InterPro" id="IPR027417">
    <property type="entry name" value="P-loop_NTPase"/>
</dbReference>
<evidence type="ECO:0000313" key="5">
    <source>
        <dbReference type="Proteomes" id="UP000234327"/>
    </source>
</evidence>
<dbReference type="SUPFAM" id="SSF52540">
    <property type="entry name" value="P-loop containing nucleoside triphosphate hydrolases"/>
    <property type="match status" value="1"/>
</dbReference>
<feature type="domain" description="ABC transporter" evidence="3">
    <location>
        <begin position="37"/>
        <end position="260"/>
    </location>
</feature>
<dbReference type="PANTHER" id="PTHR43038:SF3">
    <property type="entry name" value="ABC TRANSPORTER G FAMILY MEMBER 20 ISOFORM X1"/>
    <property type="match status" value="1"/>
</dbReference>
<name>A0A2H1I1V0_BREAU</name>
<reference evidence="4 5" key="1">
    <citation type="submission" date="2017-03" db="EMBL/GenBank/DDBJ databases">
        <authorList>
            <person name="Afonso C.L."/>
            <person name="Miller P.J."/>
            <person name="Scott M.A."/>
            <person name="Spackman E."/>
            <person name="Goraichik I."/>
            <person name="Dimitrov K.M."/>
            <person name="Suarez D.L."/>
            <person name="Swayne D.E."/>
        </authorList>
    </citation>
    <scope>NUCLEOTIDE SEQUENCE [LARGE SCALE GENOMIC DNA]</scope>
    <source>
        <strain evidence="5">6(3)</strain>
    </source>
</reference>
<sequence>MNLCPGERTIHQTFGGPSHLTCPIIGGLIHSMTSIAIQTRSLRIRRGSNIVIDRLDLEVPRGAIVGLLGPSGSGKTTLMRAIVGVQVVKSGTVSVMGQPAGAASLRHRVGYMTQLASIYEGLSVRQNLRYFARIQGAPKSDVDRVIDRTDLGGQADQLARTLSGGQANRVSLAAAMLGSPDVLVLDEPTVGLDPVLRSDLWNIFRRLADEGSTLLVSSHVMDEATLCDRLLLMREGAVIADTTPSELLETTGAATAEDAFLRIITYDSAAARRILTSTSKAAPGKGRTRGAQ</sequence>